<feature type="transmembrane region" description="Helical" evidence="1">
    <location>
        <begin position="146"/>
        <end position="167"/>
    </location>
</feature>
<reference evidence="3" key="1">
    <citation type="journal article" date="2019" name="Int. J. Syst. Evol. Microbiol.">
        <title>The Global Catalogue of Microorganisms (GCM) 10K type strain sequencing project: providing services to taxonomists for standard genome sequencing and annotation.</title>
        <authorList>
            <consortium name="The Broad Institute Genomics Platform"/>
            <consortium name="The Broad Institute Genome Sequencing Center for Infectious Disease"/>
            <person name="Wu L."/>
            <person name="Ma J."/>
        </authorList>
    </citation>
    <scope>NUCLEOTIDE SEQUENCE [LARGE SCALE GENOMIC DNA]</scope>
    <source>
        <strain evidence="3">JCM 17459</strain>
    </source>
</reference>
<feature type="transmembrane region" description="Helical" evidence="1">
    <location>
        <begin position="72"/>
        <end position="92"/>
    </location>
</feature>
<sequence>MGLHDVGPTYETDRRRVPSSAVWGVLLLLAGVMLLLDYLEVLPGEWIFWTVALTAGSGAFLYVFLTQREKWWAAIPAGWLLGAASVTVWEELVANDDRGAALLLGFGGLGFWAVYARNRAAWWAIIPGGVLVTLALMIALEATVSAATAGSVLFFGMAVTFALLAVLPGTRMRWPLIPAAGLTLLGVLTALEATGALELANLVWPVALIGAGGYVIWKAVRPRRPHGPAGA</sequence>
<protein>
    <recommendedName>
        <fullName evidence="4">DUF2157 domain-containing protein</fullName>
    </recommendedName>
</protein>
<keyword evidence="3" id="KW-1185">Reference proteome</keyword>
<evidence type="ECO:0000313" key="2">
    <source>
        <dbReference type="EMBL" id="GAA4288547.1"/>
    </source>
</evidence>
<evidence type="ECO:0008006" key="4">
    <source>
        <dbReference type="Google" id="ProtNLM"/>
    </source>
</evidence>
<feature type="transmembrane region" description="Helical" evidence="1">
    <location>
        <begin position="46"/>
        <end position="65"/>
    </location>
</feature>
<feature type="transmembrane region" description="Helical" evidence="1">
    <location>
        <begin position="122"/>
        <end position="140"/>
    </location>
</feature>
<accession>A0ABP8EXL9</accession>
<feature type="transmembrane region" description="Helical" evidence="1">
    <location>
        <begin position="199"/>
        <end position="217"/>
    </location>
</feature>
<name>A0ABP8EXL9_9MICO</name>
<proteinExistence type="predicted"/>
<dbReference type="EMBL" id="BAABBA010000015">
    <property type="protein sequence ID" value="GAA4288547.1"/>
    <property type="molecule type" value="Genomic_DNA"/>
</dbReference>
<feature type="transmembrane region" description="Helical" evidence="1">
    <location>
        <begin position="174"/>
        <end position="193"/>
    </location>
</feature>
<keyword evidence="1" id="KW-1133">Transmembrane helix</keyword>
<organism evidence="2 3">
    <name type="scientific">Georgenia daeguensis</name>
    <dbReference type="NCBI Taxonomy" id="908355"/>
    <lineage>
        <taxon>Bacteria</taxon>
        <taxon>Bacillati</taxon>
        <taxon>Actinomycetota</taxon>
        <taxon>Actinomycetes</taxon>
        <taxon>Micrococcales</taxon>
        <taxon>Bogoriellaceae</taxon>
        <taxon>Georgenia</taxon>
    </lineage>
</organism>
<feature type="transmembrane region" description="Helical" evidence="1">
    <location>
        <begin position="98"/>
        <end position="115"/>
    </location>
</feature>
<dbReference type="Proteomes" id="UP001499841">
    <property type="component" value="Unassembled WGS sequence"/>
</dbReference>
<evidence type="ECO:0000313" key="3">
    <source>
        <dbReference type="Proteomes" id="UP001499841"/>
    </source>
</evidence>
<comment type="caution">
    <text evidence="2">The sequence shown here is derived from an EMBL/GenBank/DDBJ whole genome shotgun (WGS) entry which is preliminary data.</text>
</comment>
<evidence type="ECO:0000256" key="1">
    <source>
        <dbReference type="SAM" id="Phobius"/>
    </source>
</evidence>
<keyword evidence="1" id="KW-0812">Transmembrane</keyword>
<keyword evidence="1" id="KW-0472">Membrane</keyword>
<dbReference type="RefSeq" id="WP_345042611.1">
    <property type="nucleotide sequence ID" value="NZ_BAABBA010000015.1"/>
</dbReference>
<feature type="transmembrane region" description="Helical" evidence="1">
    <location>
        <begin position="21"/>
        <end position="40"/>
    </location>
</feature>
<gene>
    <name evidence="2" type="ORF">GCM10022262_29070</name>
</gene>